<evidence type="ECO:0000313" key="2">
    <source>
        <dbReference type="Proteomes" id="UP000236724"/>
    </source>
</evidence>
<gene>
    <name evidence="1" type="ORF">MBHS_00954</name>
</gene>
<accession>A0A1H6F6S5</accession>
<keyword evidence="2" id="KW-1185">Reference proteome</keyword>
<dbReference type="Proteomes" id="UP000236724">
    <property type="component" value="Unassembled WGS sequence"/>
</dbReference>
<sequence>MKKKYYHLEIYKFEKMEKISIALPFPLYFFKSLSEIFSIF</sequence>
<dbReference type="AlphaFoldDB" id="A0A1H6F6S5"/>
<proteinExistence type="predicted"/>
<reference evidence="1 2" key="1">
    <citation type="submission" date="2016-10" db="EMBL/GenBank/DDBJ databases">
        <authorList>
            <person name="de Groot N.N."/>
        </authorList>
    </citation>
    <scope>NUCLEOTIDE SEQUENCE [LARGE SCALE GENOMIC DNA]</scope>
    <source>
        <strain evidence="1">MBHS1</strain>
    </source>
</reference>
<organism evidence="1 2">
    <name type="scientific">Candidatus Venteria ishoeyi</name>
    <dbReference type="NCBI Taxonomy" id="1899563"/>
    <lineage>
        <taxon>Bacteria</taxon>
        <taxon>Pseudomonadati</taxon>
        <taxon>Pseudomonadota</taxon>
        <taxon>Gammaproteobacteria</taxon>
        <taxon>Thiotrichales</taxon>
        <taxon>Thiotrichaceae</taxon>
        <taxon>Venteria</taxon>
    </lineage>
</organism>
<dbReference type="EMBL" id="FMSV02000156">
    <property type="protein sequence ID" value="SEH05101.1"/>
    <property type="molecule type" value="Genomic_DNA"/>
</dbReference>
<evidence type="ECO:0000313" key="1">
    <source>
        <dbReference type="EMBL" id="SEH05101.1"/>
    </source>
</evidence>
<protein>
    <submittedName>
        <fullName evidence="1">Uncharacterized protein</fullName>
    </submittedName>
</protein>
<name>A0A1H6F6S5_9GAMM</name>